<feature type="signal peptide" evidence="1">
    <location>
        <begin position="1"/>
        <end position="30"/>
    </location>
</feature>
<evidence type="ECO:0000256" key="1">
    <source>
        <dbReference type="SAM" id="SignalP"/>
    </source>
</evidence>
<dbReference type="InterPro" id="IPR021140">
    <property type="entry name" value="Inh/Omp19"/>
</dbReference>
<feature type="domain" description="Alkaline proteinase inhibitor/ Outer membrane lipoprotein Omp19" evidence="2">
    <location>
        <begin position="89"/>
        <end position="160"/>
    </location>
</feature>
<dbReference type="RefSeq" id="WP_219353696.1">
    <property type="nucleotide sequence ID" value="NZ_CP080034.1"/>
</dbReference>
<gene>
    <name evidence="3" type="ORF">KWG56_03235</name>
</gene>
<reference evidence="3 4" key="1">
    <citation type="submission" date="2021-07" db="EMBL/GenBank/DDBJ databases">
        <title>Isolation and characterization of bacteria from a gold mining with a capacity of golden bioaccumulation.</title>
        <authorList>
            <person name="Yang X.J."/>
        </authorList>
    </citation>
    <scope>NUCLEOTIDE SEQUENCE [LARGE SCALE GENOMIC DNA]</scope>
    <source>
        <strain evidence="3 4">Au29</strain>
    </source>
</reference>
<dbReference type="Proteomes" id="UP000824334">
    <property type="component" value="Chromosome"/>
</dbReference>
<dbReference type="GO" id="GO:0030414">
    <property type="term" value="F:peptidase inhibitor activity"/>
    <property type="evidence" value="ECO:0007669"/>
    <property type="project" value="UniProtKB-KW"/>
</dbReference>
<dbReference type="Pfam" id="PF02974">
    <property type="entry name" value="Inh"/>
    <property type="match status" value="1"/>
</dbReference>
<keyword evidence="3" id="KW-0646">Protease inhibitor</keyword>
<dbReference type="EMBL" id="CP080034">
    <property type="protein sequence ID" value="QYC11038.1"/>
    <property type="molecule type" value="Genomic_DNA"/>
</dbReference>
<evidence type="ECO:0000259" key="2">
    <source>
        <dbReference type="Pfam" id="PF02974"/>
    </source>
</evidence>
<organism evidence="3 4">
    <name type="scientific">Brevundimonas nasdae</name>
    <dbReference type="NCBI Taxonomy" id="172043"/>
    <lineage>
        <taxon>Bacteria</taxon>
        <taxon>Pseudomonadati</taxon>
        <taxon>Pseudomonadota</taxon>
        <taxon>Alphaproteobacteria</taxon>
        <taxon>Caulobacterales</taxon>
        <taxon>Caulobacteraceae</taxon>
        <taxon>Brevundimonas</taxon>
    </lineage>
</organism>
<name>A0ABX8TLW6_9CAUL</name>
<evidence type="ECO:0000313" key="4">
    <source>
        <dbReference type="Proteomes" id="UP000824334"/>
    </source>
</evidence>
<feature type="chain" id="PRO_5045777289" evidence="1">
    <location>
        <begin position="31"/>
        <end position="176"/>
    </location>
</feature>
<dbReference type="GeneID" id="94374263"/>
<sequence length="176" mass="19399">MAQRFKTVRADVARAWLAAVVLCAVGLANCSPSKQGEAQASESTKPPLVEVAAAPVVQEAPIAAWGNDDPDHPQPDPSPLGDFVLWEDREGGRVCPVELENARTIGGYSFVYDEECLDRLGIADPYAWFAADDGSIVLIDVTRHVLLRLTRHRKDEYYAERQAMGLRLENLNLTRP</sequence>
<keyword evidence="4" id="KW-1185">Reference proteome</keyword>
<protein>
    <submittedName>
        <fullName evidence="3">Protease inhibitor Inh/omp19 family protein</fullName>
    </submittedName>
</protein>
<keyword evidence="1" id="KW-0732">Signal</keyword>
<evidence type="ECO:0000313" key="3">
    <source>
        <dbReference type="EMBL" id="QYC11038.1"/>
    </source>
</evidence>
<accession>A0ABX8TLW6</accession>
<proteinExistence type="predicted"/>